<organism evidence="2 3">
    <name type="scientific">Dreissena polymorpha</name>
    <name type="common">Zebra mussel</name>
    <name type="synonym">Mytilus polymorpha</name>
    <dbReference type="NCBI Taxonomy" id="45954"/>
    <lineage>
        <taxon>Eukaryota</taxon>
        <taxon>Metazoa</taxon>
        <taxon>Spiralia</taxon>
        <taxon>Lophotrochozoa</taxon>
        <taxon>Mollusca</taxon>
        <taxon>Bivalvia</taxon>
        <taxon>Autobranchia</taxon>
        <taxon>Heteroconchia</taxon>
        <taxon>Euheterodonta</taxon>
        <taxon>Imparidentia</taxon>
        <taxon>Neoheterodontei</taxon>
        <taxon>Myida</taxon>
        <taxon>Dreissenoidea</taxon>
        <taxon>Dreissenidae</taxon>
        <taxon>Dreissena</taxon>
    </lineage>
</organism>
<keyword evidence="3" id="KW-1185">Reference proteome</keyword>
<comment type="caution">
    <text evidence="2">The sequence shown here is derived from an EMBL/GenBank/DDBJ whole genome shotgun (WGS) entry which is preliminary data.</text>
</comment>
<accession>A0A9D4HR04</accession>
<evidence type="ECO:0000313" key="3">
    <source>
        <dbReference type="Proteomes" id="UP000828390"/>
    </source>
</evidence>
<sequence>MGARLKEAGEQVINQRPVSIEQAVDKLKWAIHTLGLIYGPPQMVKKVECEGPVELSDVKVAQKNRLVDRMVALEKKKKEKERRKVRGKVGSSYGEA</sequence>
<evidence type="ECO:0000313" key="2">
    <source>
        <dbReference type="EMBL" id="KAH3729882.1"/>
    </source>
</evidence>
<dbReference type="AlphaFoldDB" id="A0A9D4HR04"/>
<name>A0A9D4HR04_DREPO</name>
<dbReference type="EMBL" id="JAIWYP010000012">
    <property type="protein sequence ID" value="KAH3729882.1"/>
    <property type="molecule type" value="Genomic_DNA"/>
</dbReference>
<reference evidence="2" key="2">
    <citation type="submission" date="2020-11" db="EMBL/GenBank/DDBJ databases">
        <authorList>
            <person name="McCartney M.A."/>
            <person name="Auch B."/>
            <person name="Kono T."/>
            <person name="Mallez S."/>
            <person name="Becker A."/>
            <person name="Gohl D.M."/>
            <person name="Silverstein K.A.T."/>
            <person name="Koren S."/>
            <person name="Bechman K.B."/>
            <person name="Herman A."/>
            <person name="Abrahante J.E."/>
            <person name="Garbe J."/>
        </authorList>
    </citation>
    <scope>NUCLEOTIDE SEQUENCE</scope>
    <source>
        <strain evidence="2">Duluth1</strain>
        <tissue evidence="2">Whole animal</tissue>
    </source>
</reference>
<feature type="region of interest" description="Disordered" evidence="1">
    <location>
        <begin position="77"/>
        <end position="96"/>
    </location>
</feature>
<proteinExistence type="predicted"/>
<evidence type="ECO:0000256" key="1">
    <source>
        <dbReference type="SAM" id="MobiDB-lite"/>
    </source>
</evidence>
<dbReference type="Proteomes" id="UP000828390">
    <property type="component" value="Unassembled WGS sequence"/>
</dbReference>
<reference evidence="2" key="1">
    <citation type="journal article" date="2019" name="bioRxiv">
        <title>The Genome of the Zebra Mussel, Dreissena polymorpha: A Resource for Invasive Species Research.</title>
        <authorList>
            <person name="McCartney M.A."/>
            <person name="Auch B."/>
            <person name="Kono T."/>
            <person name="Mallez S."/>
            <person name="Zhang Y."/>
            <person name="Obille A."/>
            <person name="Becker A."/>
            <person name="Abrahante J.E."/>
            <person name="Garbe J."/>
            <person name="Badalamenti J.P."/>
            <person name="Herman A."/>
            <person name="Mangelson H."/>
            <person name="Liachko I."/>
            <person name="Sullivan S."/>
            <person name="Sone E.D."/>
            <person name="Koren S."/>
            <person name="Silverstein K.A.T."/>
            <person name="Beckman K.B."/>
            <person name="Gohl D.M."/>
        </authorList>
    </citation>
    <scope>NUCLEOTIDE SEQUENCE</scope>
    <source>
        <strain evidence="2">Duluth1</strain>
        <tissue evidence="2">Whole animal</tissue>
    </source>
</reference>
<gene>
    <name evidence="2" type="ORF">DPMN_055860</name>
</gene>
<protein>
    <submittedName>
        <fullName evidence="2">Uncharacterized protein</fullName>
    </submittedName>
</protein>
<feature type="compositionally biased region" description="Basic residues" evidence="1">
    <location>
        <begin position="77"/>
        <end position="87"/>
    </location>
</feature>